<proteinExistence type="predicted"/>
<evidence type="ECO:0000313" key="3">
    <source>
        <dbReference type="Proteomes" id="UP000322873"/>
    </source>
</evidence>
<feature type="region of interest" description="Disordered" evidence="1">
    <location>
        <begin position="1"/>
        <end position="20"/>
    </location>
</feature>
<organism evidence="2 3">
    <name type="scientific">Monilinia fructicola</name>
    <name type="common">Brown rot fungus</name>
    <name type="synonym">Ciboria fructicola</name>
    <dbReference type="NCBI Taxonomy" id="38448"/>
    <lineage>
        <taxon>Eukaryota</taxon>
        <taxon>Fungi</taxon>
        <taxon>Dikarya</taxon>
        <taxon>Ascomycota</taxon>
        <taxon>Pezizomycotina</taxon>
        <taxon>Leotiomycetes</taxon>
        <taxon>Helotiales</taxon>
        <taxon>Sclerotiniaceae</taxon>
        <taxon>Monilinia</taxon>
    </lineage>
</organism>
<sequence>MGSNNPEHSTTQHSTAHGIHKNGRSSGQFVDIIFIPLIAVLSCPVQCRLLIYPSLSPCNSKIRYLYATKITYDPSDSDARSSVPSVPIYTTTSTLCLRITSAECMPAFVSSLAAESHNPSV</sequence>
<accession>A0A5M9JC52</accession>
<evidence type="ECO:0000313" key="2">
    <source>
        <dbReference type="EMBL" id="KAA8565236.1"/>
    </source>
</evidence>
<evidence type="ECO:0000256" key="1">
    <source>
        <dbReference type="SAM" id="MobiDB-lite"/>
    </source>
</evidence>
<reference evidence="2 3" key="1">
    <citation type="submission" date="2019-06" db="EMBL/GenBank/DDBJ databases">
        <title>Genome Sequence of the Brown Rot Fungal Pathogen Monilinia fructicola.</title>
        <authorList>
            <person name="De Miccolis Angelini R.M."/>
            <person name="Landi L."/>
            <person name="Abate D."/>
            <person name="Pollastro S."/>
            <person name="Romanazzi G."/>
            <person name="Faretra F."/>
        </authorList>
    </citation>
    <scope>NUCLEOTIDE SEQUENCE [LARGE SCALE GENOMIC DNA]</scope>
    <source>
        <strain evidence="2 3">Mfrc123</strain>
    </source>
</reference>
<comment type="caution">
    <text evidence="2">The sequence shown here is derived from an EMBL/GenBank/DDBJ whole genome shotgun (WGS) entry which is preliminary data.</text>
</comment>
<keyword evidence="3" id="KW-1185">Reference proteome</keyword>
<dbReference type="Proteomes" id="UP000322873">
    <property type="component" value="Unassembled WGS sequence"/>
</dbReference>
<feature type="compositionally biased region" description="Polar residues" evidence="1">
    <location>
        <begin position="1"/>
        <end position="15"/>
    </location>
</feature>
<dbReference type="EMBL" id="VICG01000014">
    <property type="protein sequence ID" value="KAA8565236.1"/>
    <property type="molecule type" value="Genomic_DNA"/>
</dbReference>
<dbReference type="AlphaFoldDB" id="A0A5M9JC52"/>
<name>A0A5M9JC52_MONFR</name>
<protein>
    <submittedName>
        <fullName evidence="2">Uncharacterized protein</fullName>
    </submittedName>
</protein>
<gene>
    <name evidence="2" type="ORF">EYC84_010966</name>
</gene>